<evidence type="ECO:0000259" key="1">
    <source>
        <dbReference type="Pfam" id="PF05175"/>
    </source>
</evidence>
<dbReference type="SUPFAM" id="SSF53335">
    <property type="entry name" value="S-adenosyl-L-methionine-dependent methyltransferases"/>
    <property type="match status" value="1"/>
</dbReference>
<dbReference type="InterPro" id="IPR029063">
    <property type="entry name" value="SAM-dependent_MTases_sf"/>
</dbReference>
<organism evidence="2">
    <name type="scientific">marine metagenome</name>
    <dbReference type="NCBI Taxonomy" id="408172"/>
    <lineage>
        <taxon>unclassified sequences</taxon>
        <taxon>metagenomes</taxon>
        <taxon>ecological metagenomes</taxon>
    </lineage>
</organism>
<dbReference type="Pfam" id="PF05175">
    <property type="entry name" value="MTS"/>
    <property type="match status" value="1"/>
</dbReference>
<protein>
    <recommendedName>
        <fullName evidence="1">Methyltransferase small domain-containing protein</fullName>
    </recommendedName>
</protein>
<dbReference type="GO" id="GO:0008168">
    <property type="term" value="F:methyltransferase activity"/>
    <property type="evidence" value="ECO:0007669"/>
    <property type="project" value="InterPro"/>
</dbReference>
<dbReference type="EMBL" id="UINC01131911">
    <property type="protein sequence ID" value="SVD13903.1"/>
    <property type="molecule type" value="Genomic_DNA"/>
</dbReference>
<dbReference type="AlphaFoldDB" id="A0A382SVV3"/>
<sequence length="208" mass="24195">MNYKFVSYYDTKIYWNDELDGCGHELIEDLQNATAELVGNKPINNTLEWCSGPGYWGFSLLGSHQTKTLTLSDIHAPVKPLVEYTIAQNNFENVEFYISDNFKNIPKQQFDLIVGNPPHFIIDPYIPTYNEPRKYKDEGWKIHEDFFNNVSDYLTDDGIIILVENRFGSNPEIFRPMIEKNNLRITNHFGSVKFPLDMWYLGVDKNPA</sequence>
<gene>
    <name evidence="2" type="ORF">METZ01_LOCUS366757</name>
</gene>
<proteinExistence type="predicted"/>
<dbReference type="InterPro" id="IPR007848">
    <property type="entry name" value="Small_mtfrase_dom"/>
</dbReference>
<reference evidence="2" key="1">
    <citation type="submission" date="2018-05" db="EMBL/GenBank/DDBJ databases">
        <authorList>
            <person name="Lanie J.A."/>
            <person name="Ng W.-L."/>
            <person name="Kazmierczak K.M."/>
            <person name="Andrzejewski T.M."/>
            <person name="Davidsen T.M."/>
            <person name="Wayne K.J."/>
            <person name="Tettelin H."/>
            <person name="Glass J.I."/>
            <person name="Rusch D."/>
            <person name="Podicherti R."/>
            <person name="Tsui H.-C.T."/>
            <person name="Winkler M.E."/>
        </authorList>
    </citation>
    <scope>NUCLEOTIDE SEQUENCE</scope>
</reference>
<dbReference type="Gene3D" id="3.40.50.150">
    <property type="entry name" value="Vaccinia Virus protein VP39"/>
    <property type="match status" value="1"/>
</dbReference>
<evidence type="ECO:0000313" key="2">
    <source>
        <dbReference type="EMBL" id="SVD13903.1"/>
    </source>
</evidence>
<name>A0A382SVV3_9ZZZZ</name>
<accession>A0A382SVV3</accession>
<feature type="domain" description="Methyltransferase small" evidence="1">
    <location>
        <begin position="13"/>
        <end position="180"/>
    </location>
</feature>